<protein>
    <submittedName>
        <fullName evidence="2">Uncharacterized protein</fullName>
    </submittedName>
</protein>
<accession>A0A450V1Y5</accession>
<dbReference type="EMBL" id="CAADFH010000089">
    <property type="protein sequence ID" value="VFJ98830.1"/>
    <property type="molecule type" value="Genomic_DNA"/>
</dbReference>
<keyword evidence="1" id="KW-0812">Transmembrane</keyword>
<proteinExistence type="predicted"/>
<reference evidence="2" key="1">
    <citation type="submission" date="2019-02" db="EMBL/GenBank/DDBJ databases">
        <authorList>
            <person name="Gruber-Vodicka R. H."/>
            <person name="Seah K. B. B."/>
        </authorList>
    </citation>
    <scope>NUCLEOTIDE SEQUENCE</scope>
    <source>
        <strain evidence="2">BECK_M6</strain>
    </source>
</reference>
<feature type="transmembrane region" description="Helical" evidence="1">
    <location>
        <begin position="228"/>
        <end position="246"/>
    </location>
</feature>
<dbReference type="AlphaFoldDB" id="A0A450V1Y5"/>
<name>A0A450V1Y5_9GAMM</name>
<keyword evidence="1" id="KW-1133">Transmembrane helix</keyword>
<keyword evidence="1" id="KW-0472">Membrane</keyword>
<evidence type="ECO:0000256" key="1">
    <source>
        <dbReference type="SAM" id="Phobius"/>
    </source>
</evidence>
<evidence type="ECO:0000313" key="2">
    <source>
        <dbReference type="EMBL" id="VFJ98830.1"/>
    </source>
</evidence>
<sequence length="248" mass="29126">MSQTFSKSQNLLFRKWRLIFEAEREKREINQISGPAPILGNSDSVNQASTQRNLLCTERLAGSKMPKEPTLEVKLVARKNNRPLCFVCTRPRPGYDTVLTRRFEFIPIWGIKCFFVYAPHRVNCPTCGIRVERIPWVSRKHRLTHAYTWFLAGWSKRLSWKESEELEFFLEEDGAQWFLNYDRDVLQVCFLVFPSGFYVVIGKIKQISMASVSEYDFYCSAPPSTCSIMFLFFFVWFGFFGSLLKWEN</sequence>
<gene>
    <name evidence="2" type="ORF">BECKLFY1418A_GA0070994_10892</name>
</gene>
<organism evidence="2">
    <name type="scientific">Candidatus Kentrum sp. LFY</name>
    <dbReference type="NCBI Taxonomy" id="2126342"/>
    <lineage>
        <taxon>Bacteria</taxon>
        <taxon>Pseudomonadati</taxon>
        <taxon>Pseudomonadota</taxon>
        <taxon>Gammaproteobacteria</taxon>
        <taxon>Candidatus Kentrum</taxon>
    </lineage>
</organism>